<accession>A0A1Q8ZLA9</accession>
<dbReference type="AlphaFoldDB" id="A0A1Q8ZLA9"/>
<comment type="caution">
    <text evidence="7">The sequence shown here is derived from an EMBL/GenBank/DDBJ whole genome shotgun (WGS) entry which is preliminary data.</text>
</comment>
<keyword evidence="8" id="KW-1185">Reference proteome</keyword>
<dbReference type="OrthoDB" id="7260751at2"/>
<protein>
    <submittedName>
        <fullName evidence="7">LysR family transcriptional regulator</fullName>
    </submittedName>
</protein>
<organism evidence="7 8">
    <name type="scientific">Rhizobium oryziradicis</name>
    <dbReference type="NCBI Taxonomy" id="1867956"/>
    <lineage>
        <taxon>Bacteria</taxon>
        <taxon>Pseudomonadati</taxon>
        <taxon>Pseudomonadota</taxon>
        <taxon>Alphaproteobacteria</taxon>
        <taxon>Hyphomicrobiales</taxon>
        <taxon>Rhizobiaceae</taxon>
        <taxon>Rhizobium/Agrobacterium group</taxon>
        <taxon>Rhizobium</taxon>
    </lineage>
</organism>
<dbReference type="SUPFAM" id="SSF53850">
    <property type="entry name" value="Periplasmic binding protein-like II"/>
    <property type="match status" value="1"/>
</dbReference>
<comment type="similarity">
    <text evidence="1">Belongs to the LysR transcriptional regulatory family.</text>
</comment>
<dbReference type="PRINTS" id="PR00039">
    <property type="entry name" value="HTHLYSR"/>
</dbReference>
<dbReference type="Pfam" id="PF00126">
    <property type="entry name" value="HTH_1"/>
    <property type="match status" value="1"/>
</dbReference>
<dbReference type="SUPFAM" id="SSF46785">
    <property type="entry name" value="Winged helix' DNA-binding domain"/>
    <property type="match status" value="1"/>
</dbReference>
<keyword evidence="4" id="KW-0010">Activator</keyword>
<dbReference type="Gene3D" id="1.10.10.10">
    <property type="entry name" value="Winged helix-like DNA-binding domain superfamily/Winged helix DNA-binding domain"/>
    <property type="match status" value="1"/>
</dbReference>
<proteinExistence type="inferred from homology"/>
<gene>
    <name evidence="7" type="ORF">BJF95_23365</name>
</gene>
<dbReference type="InterPro" id="IPR000847">
    <property type="entry name" value="LysR_HTH_N"/>
</dbReference>
<sequence>MSITLRQIEVIRAVMVAGTIAGAARLMNVAQPGVSRTIKHIESSIGLKLFVRKAGRYVPTTEARDVFLQIEEVHRKIDHLQYSIAHLERGRGMELALGSVPSIANVMVPQAIDGLLRIYPELNINFEILKIEEAIDYLLLGRGEVVAMSYRLDHPSIIFQPLARGHLVCIAARDHPIAERKTISARDIIRYPLIGIDPNDPYGAIMASIFAREKLEYQIAIKARFGTTVCTLVKRNLGIAVLDAFTVADMPPDSIAIIPIEEETSFQTYIAYRADGALSSYAERFVKILQKEMETAMAKR</sequence>
<dbReference type="GO" id="GO:0043565">
    <property type="term" value="F:sequence-specific DNA binding"/>
    <property type="evidence" value="ECO:0007669"/>
    <property type="project" value="TreeGrafter"/>
</dbReference>
<evidence type="ECO:0000256" key="4">
    <source>
        <dbReference type="ARBA" id="ARBA00023159"/>
    </source>
</evidence>
<dbReference type="PANTHER" id="PTHR30427">
    <property type="entry name" value="TRANSCRIPTIONAL ACTIVATOR PROTEIN LYSR"/>
    <property type="match status" value="1"/>
</dbReference>
<evidence type="ECO:0000256" key="3">
    <source>
        <dbReference type="ARBA" id="ARBA00023125"/>
    </source>
</evidence>
<dbReference type="InterPro" id="IPR005119">
    <property type="entry name" value="LysR_subst-bd"/>
</dbReference>
<dbReference type="InterPro" id="IPR036388">
    <property type="entry name" value="WH-like_DNA-bd_sf"/>
</dbReference>
<evidence type="ECO:0000256" key="2">
    <source>
        <dbReference type="ARBA" id="ARBA00023015"/>
    </source>
</evidence>
<dbReference type="GO" id="GO:0010628">
    <property type="term" value="P:positive regulation of gene expression"/>
    <property type="evidence" value="ECO:0007669"/>
    <property type="project" value="TreeGrafter"/>
</dbReference>
<keyword evidence="3" id="KW-0238">DNA-binding</keyword>
<feature type="domain" description="HTH lysR-type" evidence="6">
    <location>
        <begin position="3"/>
        <end position="60"/>
    </location>
</feature>
<keyword evidence="5" id="KW-0804">Transcription</keyword>
<reference evidence="7 8" key="1">
    <citation type="submission" date="2016-09" db="EMBL/GenBank/DDBJ databases">
        <title>Rhizobium oryziradicis sp. nov., isolated from the root of rice.</title>
        <authorList>
            <person name="Zhao J."/>
            <person name="Zhang X."/>
        </authorList>
    </citation>
    <scope>NUCLEOTIDE SEQUENCE [LARGE SCALE GENOMIC DNA]</scope>
    <source>
        <strain evidence="7 8">N19</strain>
    </source>
</reference>
<dbReference type="InterPro" id="IPR037424">
    <property type="entry name" value="NocR_PBP2"/>
</dbReference>
<evidence type="ECO:0000256" key="1">
    <source>
        <dbReference type="ARBA" id="ARBA00009437"/>
    </source>
</evidence>
<dbReference type="CDD" id="cd08415">
    <property type="entry name" value="PBP2_LysR_opines_like"/>
    <property type="match status" value="1"/>
</dbReference>
<dbReference type="EMBL" id="MKIM01000032">
    <property type="protein sequence ID" value="OLP42530.1"/>
    <property type="molecule type" value="Genomic_DNA"/>
</dbReference>
<evidence type="ECO:0000259" key="6">
    <source>
        <dbReference type="PROSITE" id="PS50931"/>
    </source>
</evidence>
<dbReference type="Pfam" id="PF03466">
    <property type="entry name" value="LysR_substrate"/>
    <property type="match status" value="1"/>
</dbReference>
<dbReference type="STRING" id="1867956.BJF95_23365"/>
<dbReference type="GO" id="GO:0003700">
    <property type="term" value="F:DNA-binding transcription factor activity"/>
    <property type="evidence" value="ECO:0007669"/>
    <property type="project" value="InterPro"/>
</dbReference>
<name>A0A1Q8ZLA9_9HYPH</name>
<dbReference type="RefSeq" id="WP_075641688.1">
    <property type="nucleotide sequence ID" value="NZ_MKIM01000032.1"/>
</dbReference>
<keyword evidence="2" id="KW-0805">Transcription regulation</keyword>
<evidence type="ECO:0000256" key="5">
    <source>
        <dbReference type="ARBA" id="ARBA00023163"/>
    </source>
</evidence>
<dbReference type="Gene3D" id="3.40.190.290">
    <property type="match status" value="1"/>
</dbReference>
<dbReference type="InterPro" id="IPR036390">
    <property type="entry name" value="WH_DNA-bd_sf"/>
</dbReference>
<dbReference type="PROSITE" id="PS50931">
    <property type="entry name" value="HTH_LYSR"/>
    <property type="match status" value="1"/>
</dbReference>
<dbReference type="PANTHER" id="PTHR30427:SF1">
    <property type="entry name" value="TRANSCRIPTIONAL ACTIVATOR PROTEIN LYSR"/>
    <property type="match status" value="1"/>
</dbReference>
<evidence type="ECO:0000313" key="8">
    <source>
        <dbReference type="Proteomes" id="UP000186894"/>
    </source>
</evidence>
<dbReference type="Proteomes" id="UP000186894">
    <property type="component" value="Unassembled WGS sequence"/>
</dbReference>
<evidence type="ECO:0000313" key="7">
    <source>
        <dbReference type="EMBL" id="OLP42530.1"/>
    </source>
</evidence>